<evidence type="ECO:0000313" key="1">
    <source>
        <dbReference type="EMBL" id="REK71887.1"/>
    </source>
</evidence>
<keyword evidence="2" id="KW-1185">Reference proteome</keyword>
<reference evidence="1 2" key="1">
    <citation type="submission" date="2018-08" db="EMBL/GenBank/DDBJ databases">
        <title>Paenibacillus sp. M4BSY-1, whole genome shotgun sequence.</title>
        <authorList>
            <person name="Tuo L."/>
        </authorList>
    </citation>
    <scope>NUCLEOTIDE SEQUENCE [LARGE SCALE GENOMIC DNA]</scope>
    <source>
        <strain evidence="1 2">M4BSY-1</strain>
    </source>
</reference>
<evidence type="ECO:0000313" key="2">
    <source>
        <dbReference type="Proteomes" id="UP000261905"/>
    </source>
</evidence>
<gene>
    <name evidence="1" type="ORF">DX130_19460</name>
</gene>
<dbReference type="Proteomes" id="UP000261905">
    <property type="component" value="Unassembled WGS sequence"/>
</dbReference>
<dbReference type="EMBL" id="QUBQ01000004">
    <property type="protein sequence ID" value="REK71887.1"/>
    <property type="molecule type" value="Genomic_DNA"/>
</dbReference>
<dbReference type="OrthoDB" id="8211253at2"/>
<comment type="caution">
    <text evidence="1">The sequence shown here is derived from an EMBL/GenBank/DDBJ whole genome shotgun (WGS) entry which is preliminary data.</text>
</comment>
<organism evidence="1 2">
    <name type="scientific">Paenibacillus paeoniae</name>
    <dbReference type="NCBI Taxonomy" id="2292705"/>
    <lineage>
        <taxon>Bacteria</taxon>
        <taxon>Bacillati</taxon>
        <taxon>Bacillota</taxon>
        <taxon>Bacilli</taxon>
        <taxon>Bacillales</taxon>
        <taxon>Paenibacillaceae</taxon>
        <taxon>Paenibacillus</taxon>
    </lineage>
</organism>
<accession>A0A371P7G8</accession>
<dbReference type="AlphaFoldDB" id="A0A371P7G8"/>
<sequence>MIKQMKPKLIMLQGLPSTGKSTHSGLIVSRLEESVNQIRWIHEMASPPHLVLFFYEAQLTLEEYACFVSQYLHVKGIMESLKVTRGNAVGIDLLEINGITAVNSDKKRMRS</sequence>
<proteinExistence type="predicted"/>
<dbReference type="RefSeq" id="WP_116048204.1">
    <property type="nucleotide sequence ID" value="NZ_QUBQ01000004.1"/>
</dbReference>
<name>A0A371P7G8_9BACL</name>
<protein>
    <submittedName>
        <fullName evidence="1">Uncharacterized protein</fullName>
    </submittedName>
</protein>